<dbReference type="Proteomes" id="UP001162972">
    <property type="component" value="Chromosome 15Z"/>
</dbReference>
<comment type="caution">
    <text evidence="2">The sequence shown here is derived from an EMBL/GenBank/DDBJ whole genome shotgun (WGS) entry which is preliminary data.</text>
</comment>
<gene>
    <name evidence="2" type="ORF">OIU84_007939</name>
</gene>
<name>A0AAD6JTY7_9ROSI</name>
<sequence length="229" mass="24348">MENGSMNLSSSKHELGHGSKNFKSHAPRPCPLVASASATTRPVSSPINLVGFPITTSPASTFAGVATPSGLPPQTQSGAAIWGPPPTQVLLLRCQAAKGGCSAATAPGETEVVADVQQWMDCEGVVDVQEGNKVARHSNKAVLGYIEAIVDRREGLECEVTLAATWDNDKAILVCMEAIEVQVEQHIDPKHIQATLLEDGWTKVKCRRSNPHCQPRSRECPAQKHLGSG</sequence>
<evidence type="ECO:0000313" key="2">
    <source>
        <dbReference type="EMBL" id="KAJ6411276.1"/>
    </source>
</evidence>
<reference evidence="2 3" key="1">
    <citation type="journal article" date="2023" name="Int. J. Mol. Sci.">
        <title>De Novo Assembly and Annotation of 11 Diverse Shrub Willow (Salix) Genomes Reveals Novel Gene Organization in Sex-Linked Regions.</title>
        <authorList>
            <person name="Hyden B."/>
            <person name="Feng K."/>
            <person name="Yates T.B."/>
            <person name="Jawdy S."/>
            <person name="Cereghino C."/>
            <person name="Smart L.B."/>
            <person name="Muchero W."/>
        </authorList>
    </citation>
    <scope>NUCLEOTIDE SEQUENCE [LARGE SCALE GENOMIC DNA]</scope>
    <source>
        <tissue evidence="2">Shoot tip</tissue>
    </source>
</reference>
<protein>
    <submittedName>
        <fullName evidence="2">Uncharacterized protein</fullName>
    </submittedName>
</protein>
<dbReference type="AlphaFoldDB" id="A0AAD6JTY7"/>
<feature type="region of interest" description="Disordered" evidence="1">
    <location>
        <begin position="1"/>
        <end position="27"/>
    </location>
</feature>
<organism evidence="2 3">
    <name type="scientific">Salix udensis</name>
    <dbReference type="NCBI Taxonomy" id="889485"/>
    <lineage>
        <taxon>Eukaryota</taxon>
        <taxon>Viridiplantae</taxon>
        <taxon>Streptophyta</taxon>
        <taxon>Embryophyta</taxon>
        <taxon>Tracheophyta</taxon>
        <taxon>Spermatophyta</taxon>
        <taxon>Magnoliopsida</taxon>
        <taxon>eudicotyledons</taxon>
        <taxon>Gunneridae</taxon>
        <taxon>Pentapetalae</taxon>
        <taxon>rosids</taxon>
        <taxon>fabids</taxon>
        <taxon>Malpighiales</taxon>
        <taxon>Salicaceae</taxon>
        <taxon>Saliceae</taxon>
        <taxon>Salix</taxon>
    </lineage>
</organism>
<feature type="compositionally biased region" description="Polar residues" evidence="1">
    <location>
        <begin position="1"/>
        <end position="10"/>
    </location>
</feature>
<evidence type="ECO:0000313" key="3">
    <source>
        <dbReference type="Proteomes" id="UP001162972"/>
    </source>
</evidence>
<proteinExistence type="predicted"/>
<accession>A0AAD6JTY7</accession>
<evidence type="ECO:0000256" key="1">
    <source>
        <dbReference type="SAM" id="MobiDB-lite"/>
    </source>
</evidence>
<keyword evidence="3" id="KW-1185">Reference proteome</keyword>
<dbReference type="EMBL" id="JAPFFJ010000014">
    <property type="protein sequence ID" value="KAJ6411276.1"/>
    <property type="molecule type" value="Genomic_DNA"/>
</dbReference>